<name>A0AAJ0BWB4_9PEZI</name>
<protein>
    <recommendedName>
        <fullName evidence="3">endo-1,3(4)-beta-glucanase</fullName>
        <ecNumber evidence="3">3.2.1.6</ecNumber>
    </recommendedName>
</protein>
<dbReference type="SUPFAM" id="SSF49899">
    <property type="entry name" value="Concanavalin A-like lectins/glucanases"/>
    <property type="match status" value="1"/>
</dbReference>
<proteinExistence type="inferred from homology"/>
<reference evidence="8" key="1">
    <citation type="submission" date="2023-06" db="EMBL/GenBank/DDBJ databases">
        <title>Genome-scale phylogeny and comparative genomics of the fungal order Sordariales.</title>
        <authorList>
            <consortium name="Lawrence Berkeley National Laboratory"/>
            <person name="Hensen N."/>
            <person name="Bonometti L."/>
            <person name="Westerberg I."/>
            <person name="Brannstrom I.O."/>
            <person name="Guillou S."/>
            <person name="Cros-Aarteil S."/>
            <person name="Calhoun S."/>
            <person name="Haridas S."/>
            <person name="Kuo A."/>
            <person name="Mondo S."/>
            <person name="Pangilinan J."/>
            <person name="Riley R."/>
            <person name="Labutti K."/>
            <person name="Andreopoulos B."/>
            <person name="Lipzen A."/>
            <person name="Chen C."/>
            <person name="Yanf M."/>
            <person name="Daum C."/>
            <person name="Ng V."/>
            <person name="Clum A."/>
            <person name="Steindorff A."/>
            <person name="Ohm R."/>
            <person name="Martin F."/>
            <person name="Silar P."/>
            <person name="Natvig D."/>
            <person name="Lalanne C."/>
            <person name="Gautier V."/>
            <person name="Ament-Velasquez S.L."/>
            <person name="Kruys A."/>
            <person name="Hutchinson M.I."/>
            <person name="Powell A.J."/>
            <person name="Barry K."/>
            <person name="Miller A.N."/>
            <person name="Grigoriev I.V."/>
            <person name="Debuchy R."/>
            <person name="Gladieux P."/>
            <person name="Thoren M.H."/>
            <person name="Johannesson H."/>
        </authorList>
    </citation>
    <scope>NUCLEOTIDE SEQUENCE</scope>
    <source>
        <strain evidence="8">8032-3</strain>
    </source>
</reference>
<dbReference type="InterPro" id="IPR013320">
    <property type="entry name" value="ConA-like_dom_sf"/>
</dbReference>
<feature type="domain" description="GH16" evidence="7">
    <location>
        <begin position="19"/>
        <end position="281"/>
    </location>
</feature>
<dbReference type="PANTHER" id="PTHR10963:SF24">
    <property type="entry name" value="GLYCOSIDASE C21B10.07-RELATED"/>
    <property type="match status" value="1"/>
</dbReference>
<keyword evidence="6" id="KW-0732">Signal</keyword>
<comment type="caution">
    <text evidence="8">The sequence shown here is derived from an EMBL/GenBank/DDBJ whole genome shotgun (WGS) entry which is preliminary data.</text>
</comment>
<dbReference type="Pfam" id="PF26113">
    <property type="entry name" value="GH16_XgeA"/>
    <property type="match status" value="1"/>
</dbReference>
<feature type="chain" id="PRO_5042550777" description="endo-1,3(4)-beta-glucanase" evidence="6">
    <location>
        <begin position="22"/>
        <end position="332"/>
    </location>
</feature>
<dbReference type="RefSeq" id="XP_060281380.1">
    <property type="nucleotide sequence ID" value="XM_060431709.1"/>
</dbReference>
<accession>A0AAJ0BWB4</accession>
<evidence type="ECO:0000256" key="1">
    <source>
        <dbReference type="ARBA" id="ARBA00000124"/>
    </source>
</evidence>
<organism evidence="8 9">
    <name type="scientific">Phialemonium atrogriseum</name>
    <dbReference type="NCBI Taxonomy" id="1093897"/>
    <lineage>
        <taxon>Eukaryota</taxon>
        <taxon>Fungi</taxon>
        <taxon>Dikarya</taxon>
        <taxon>Ascomycota</taxon>
        <taxon>Pezizomycotina</taxon>
        <taxon>Sordariomycetes</taxon>
        <taxon>Sordariomycetidae</taxon>
        <taxon>Cephalothecales</taxon>
        <taxon>Cephalothecaceae</taxon>
        <taxon>Phialemonium</taxon>
    </lineage>
</organism>
<evidence type="ECO:0000256" key="5">
    <source>
        <dbReference type="ARBA" id="ARBA00023295"/>
    </source>
</evidence>
<dbReference type="Proteomes" id="UP001244011">
    <property type="component" value="Unassembled WGS sequence"/>
</dbReference>
<dbReference type="EC" id="3.2.1.6" evidence="3"/>
<evidence type="ECO:0000313" key="9">
    <source>
        <dbReference type="Proteomes" id="UP001244011"/>
    </source>
</evidence>
<dbReference type="GO" id="GO:0052861">
    <property type="term" value="F:endo-1,3(4)-beta-glucanase activity"/>
    <property type="evidence" value="ECO:0007669"/>
    <property type="project" value="UniProtKB-EC"/>
</dbReference>
<comment type="catalytic activity">
    <reaction evidence="1">
        <text>Endohydrolysis of (1-&gt;3)- or (1-&gt;4)-linkages in beta-D-glucans when the glucose residue whose reducing group is involved in the linkage to be hydrolyzed is itself substituted at C-3.</text>
        <dbReference type="EC" id="3.2.1.6"/>
    </reaction>
</comment>
<dbReference type="FunFam" id="2.60.120.200:FF:000114">
    <property type="entry name" value="Probable endo-1,3(4)-beta-glucanase NFIA_089530"/>
    <property type="match status" value="1"/>
</dbReference>
<dbReference type="GO" id="GO:0009251">
    <property type="term" value="P:glucan catabolic process"/>
    <property type="evidence" value="ECO:0007669"/>
    <property type="project" value="TreeGrafter"/>
</dbReference>
<feature type="signal peptide" evidence="6">
    <location>
        <begin position="1"/>
        <end position="21"/>
    </location>
</feature>
<evidence type="ECO:0000256" key="4">
    <source>
        <dbReference type="ARBA" id="ARBA00022801"/>
    </source>
</evidence>
<keyword evidence="4" id="KW-0378">Hydrolase</keyword>
<dbReference type="AlphaFoldDB" id="A0AAJ0BWB4"/>
<comment type="similarity">
    <text evidence="2">Belongs to the glycosyl hydrolase 16 family.</text>
</comment>
<dbReference type="InterPro" id="IPR050546">
    <property type="entry name" value="Glycosyl_Hydrlase_16"/>
</dbReference>
<dbReference type="InterPro" id="IPR000757">
    <property type="entry name" value="Beta-glucanase-like"/>
</dbReference>
<evidence type="ECO:0000256" key="3">
    <source>
        <dbReference type="ARBA" id="ARBA00012599"/>
    </source>
</evidence>
<evidence type="ECO:0000313" key="8">
    <source>
        <dbReference type="EMBL" id="KAK1765167.1"/>
    </source>
</evidence>
<dbReference type="GeneID" id="85314896"/>
<evidence type="ECO:0000256" key="2">
    <source>
        <dbReference type="ARBA" id="ARBA00006865"/>
    </source>
</evidence>
<dbReference type="Gene3D" id="2.60.120.200">
    <property type="match status" value="1"/>
</dbReference>
<dbReference type="CDD" id="cd02181">
    <property type="entry name" value="GH16_fungal_Lam16A_glucanase"/>
    <property type="match status" value="1"/>
</dbReference>
<evidence type="ECO:0000259" key="7">
    <source>
        <dbReference type="PROSITE" id="PS51762"/>
    </source>
</evidence>
<dbReference type="EMBL" id="MU839016">
    <property type="protein sequence ID" value="KAK1765167.1"/>
    <property type="molecule type" value="Genomic_DNA"/>
</dbReference>
<evidence type="ECO:0000256" key="6">
    <source>
        <dbReference type="SAM" id="SignalP"/>
    </source>
</evidence>
<dbReference type="PROSITE" id="PS51762">
    <property type="entry name" value="GH16_2"/>
    <property type="match status" value="1"/>
</dbReference>
<keyword evidence="5" id="KW-0326">Glycosidase</keyword>
<dbReference type="PANTHER" id="PTHR10963">
    <property type="entry name" value="GLYCOSYL HYDROLASE-RELATED"/>
    <property type="match status" value="1"/>
</dbReference>
<sequence>MGQLTALAGVTALLLSTSVIAANYTLADSYDSTNFFDEFSFFADSDPTHGFVRYLDAEAAEAASLASCKDDVVFLAVDNTTLHPPGGRPSVRVTSNKAYNTGLFIADISHMPGNACGVWPAFWTFGPDWPNGGEMDIIEGVSMQSSTAVTLHTSAGCTITNNGSASGTTLSSGDCNSNSGFDGCSQQTSDTASFGDGFNAVEGGVYAMEWTTGAISVWFFPRGSIPADIIGGIPDPTSWTTPHARFVASGCDFTSHFKDQNIVFDTTMCGDWAGNAWSSDTKCSALASTCEEYVAANPAAFSEAYWLVNSVKVYQQGASAKGNLRQARKFRE</sequence>
<gene>
    <name evidence="8" type="ORF">QBC33DRAFT_593145</name>
</gene>
<keyword evidence="9" id="KW-1185">Reference proteome</keyword>